<dbReference type="FunFam" id="3.40.50.300:FF:000299">
    <property type="entry name" value="ABC transporter ATP-binding protein/permease"/>
    <property type="match status" value="1"/>
</dbReference>
<dbReference type="CDD" id="cd18584">
    <property type="entry name" value="ABC_6TM_AarD_CydD"/>
    <property type="match status" value="1"/>
</dbReference>
<feature type="domain" description="ABC transmembrane type-1" evidence="12">
    <location>
        <begin position="17"/>
        <end position="300"/>
    </location>
</feature>
<keyword evidence="6" id="KW-0378">Hydrolase</keyword>
<dbReference type="PROSITE" id="PS00211">
    <property type="entry name" value="ABC_TRANSPORTER_1"/>
    <property type="match status" value="1"/>
</dbReference>
<dbReference type="InterPro" id="IPR036640">
    <property type="entry name" value="ABC1_TM_sf"/>
</dbReference>
<feature type="domain" description="ABC transporter" evidence="11">
    <location>
        <begin position="334"/>
        <end position="568"/>
    </location>
</feature>
<dbReference type="InterPro" id="IPR014216">
    <property type="entry name" value="ABC_transptr_CydD"/>
</dbReference>
<keyword evidence="3" id="KW-1003">Cell membrane</keyword>
<evidence type="ECO:0000259" key="11">
    <source>
        <dbReference type="PROSITE" id="PS50893"/>
    </source>
</evidence>
<feature type="transmembrane region" description="Helical" evidence="10">
    <location>
        <begin position="242"/>
        <end position="265"/>
    </location>
</feature>
<feature type="transmembrane region" description="Helical" evidence="10">
    <location>
        <begin position="131"/>
        <end position="151"/>
    </location>
</feature>
<dbReference type="InterPro" id="IPR003593">
    <property type="entry name" value="AAA+_ATPase"/>
</dbReference>
<feature type="transmembrane region" description="Helical" evidence="10">
    <location>
        <begin position="20"/>
        <end position="40"/>
    </location>
</feature>
<dbReference type="GO" id="GO:0005886">
    <property type="term" value="C:plasma membrane"/>
    <property type="evidence" value="ECO:0007669"/>
    <property type="project" value="UniProtKB-SubCell"/>
</dbReference>
<accession>A0A494ZVB0</accession>
<evidence type="ECO:0000259" key="12">
    <source>
        <dbReference type="PROSITE" id="PS50929"/>
    </source>
</evidence>
<keyword evidence="5" id="KW-0547">Nucleotide-binding</keyword>
<keyword evidence="4 10" id="KW-0812">Transmembrane</keyword>
<dbReference type="SUPFAM" id="SSF52540">
    <property type="entry name" value="P-loop containing nucleoside triphosphate hydrolases"/>
    <property type="match status" value="1"/>
</dbReference>
<evidence type="ECO:0000256" key="7">
    <source>
        <dbReference type="ARBA" id="ARBA00022840"/>
    </source>
</evidence>
<dbReference type="EMBL" id="RBZP01000018">
    <property type="protein sequence ID" value="RKQ30391.1"/>
    <property type="molecule type" value="Genomic_DNA"/>
</dbReference>
<keyword evidence="9 10" id="KW-0472">Membrane</keyword>
<dbReference type="PROSITE" id="PS50929">
    <property type="entry name" value="ABC_TM1F"/>
    <property type="match status" value="1"/>
</dbReference>
<evidence type="ECO:0000313" key="13">
    <source>
        <dbReference type="EMBL" id="RKQ30391.1"/>
    </source>
</evidence>
<dbReference type="Pfam" id="PF00664">
    <property type="entry name" value="ABC_membrane"/>
    <property type="match status" value="1"/>
</dbReference>
<dbReference type="Pfam" id="PF00005">
    <property type="entry name" value="ABC_tran"/>
    <property type="match status" value="1"/>
</dbReference>
<feature type="transmembrane region" description="Helical" evidence="10">
    <location>
        <begin position="46"/>
        <end position="66"/>
    </location>
</feature>
<dbReference type="GO" id="GO:0016887">
    <property type="term" value="F:ATP hydrolysis activity"/>
    <property type="evidence" value="ECO:0007669"/>
    <property type="project" value="InterPro"/>
</dbReference>
<dbReference type="Gene3D" id="1.20.1560.10">
    <property type="entry name" value="ABC transporter type 1, transmembrane domain"/>
    <property type="match status" value="1"/>
</dbReference>
<dbReference type="GO" id="GO:0005524">
    <property type="term" value="F:ATP binding"/>
    <property type="evidence" value="ECO:0007669"/>
    <property type="project" value="UniProtKB-KW"/>
</dbReference>
<name>A0A494ZVB0_9BACI</name>
<keyword evidence="7" id="KW-0067">ATP-binding</keyword>
<dbReference type="Gene3D" id="3.40.50.300">
    <property type="entry name" value="P-loop containing nucleotide triphosphate hydrolases"/>
    <property type="match status" value="1"/>
</dbReference>
<feature type="transmembrane region" description="Helical" evidence="10">
    <location>
        <begin position="157"/>
        <end position="176"/>
    </location>
</feature>
<evidence type="ECO:0000256" key="6">
    <source>
        <dbReference type="ARBA" id="ARBA00022807"/>
    </source>
</evidence>
<dbReference type="GO" id="GO:0008234">
    <property type="term" value="F:cysteine-type peptidase activity"/>
    <property type="evidence" value="ECO:0007669"/>
    <property type="project" value="UniProtKB-KW"/>
</dbReference>
<protein>
    <submittedName>
        <fullName evidence="13">Thiol reductant ABC exporter subunit CydD</fullName>
    </submittedName>
</protein>
<sequence>MLRIKEVMKENKKEVRFITLFAIFSGISIIGQAYLLVLIIEKVFLKGAPFAQALPLLTGLFFILAVRHLSHFLCGKIGIQLAAKVKSNIRKSLIHKHSHNSLLASLQGQSGKKVSVLLDTVDKLDSYYSKYLPQFIQIFTISFMILLVIFWEHWTTGIIILATAPFIPIFMMIIGFKTRDKSEEQLAKMSAFSGQFLDALQGINTLKLFGQSNTQKKKIQESSHQFKEATISVLKIAFQNSLALEFISMLSIGLIALEVAFRMIVFQNLDFFPGFLMLLLAPEFFNKLKELGSAFHLSKESMGAAKIIEEDLAEETVPVNWGTKRYDWKKPPEITLEDVTYRYNRDRFALKNIQIHIHAFENIAVIGKTGSGKTTLLNMLAGLLPNENGQILVNGDNRESLQESDWFSGLSYISQFPYIFSGTIAENIAIGSPYCTEKDIQKAGEKAGLSRVVQSMKDGYHTQIGEGGRGLSGGEMQRIALARAFLKQPTFILFDEPTTGLDIQTEQILQASIMELSKTSTVVTIAHRLYTINQADIIFFMEDGEIIASGNFHELMKKQLFRNMLTTDQGGAWVERITNTNQDYIS</sequence>
<dbReference type="PANTHER" id="PTHR24221:SF614">
    <property type="entry name" value="GLUTATHIONE_L-CYSTEINE TRANSPORT SYSTEM ATP-BINDING_PERMEASE PROTEIN CYDC"/>
    <property type="match status" value="1"/>
</dbReference>
<dbReference type="PROSITE" id="PS50893">
    <property type="entry name" value="ABC_TRANSPORTER_2"/>
    <property type="match status" value="1"/>
</dbReference>
<dbReference type="RefSeq" id="WP_121205591.1">
    <property type="nucleotide sequence ID" value="NZ_RBZP01000018.1"/>
</dbReference>
<dbReference type="InterPro" id="IPR027417">
    <property type="entry name" value="P-loop_NTPase"/>
</dbReference>
<organism evidence="13 14">
    <name type="scientific">Oceanobacillus halophilus</name>
    <dbReference type="NCBI Taxonomy" id="930130"/>
    <lineage>
        <taxon>Bacteria</taxon>
        <taxon>Bacillati</taxon>
        <taxon>Bacillota</taxon>
        <taxon>Bacilli</taxon>
        <taxon>Bacillales</taxon>
        <taxon>Bacillaceae</taxon>
        <taxon>Oceanobacillus</taxon>
    </lineage>
</organism>
<evidence type="ECO:0000256" key="9">
    <source>
        <dbReference type="ARBA" id="ARBA00023136"/>
    </source>
</evidence>
<comment type="subcellular location">
    <subcellularLocation>
        <location evidence="1">Cell membrane</location>
        <topology evidence="1">Multi-pass membrane protein</topology>
    </subcellularLocation>
</comment>
<dbReference type="SUPFAM" id="SSF90123">
    <property type="entry name" value="ABC transporter transmembrane region"/>
    <property type="match status" value="1"/>
</dbReference>
<dbReference type="GO" id="GO:0042883">
    <property type="term" value="P:cysteine transport"/>
    <property type="evidence" value="ECO:0007669"/>
    <property type="project" value="InterPro"/>
</dbReference>
<comment type="caution">
    <text evidence="13">The sequence shown here is derived from an EMBL/GenBank/DDBJ whole genome shotgun (WGS) entry which is preliminary data.</text>
</comment>
<proteinExistence type="predicted"/>
<dbReference type="PANTHER" id="PTHR24221">
    <property type="entry name" value="ATP-BINDING CASSETTE SUB-FAMILY B"/>
    <property type="match status" value="1"/>
</dbReference>
<dbReference type="OrthoDB" id="9806127at2"/>
<keyword evidence="6" id="KW-0788">Thiol protease</keyword>
<evidence type="ECO:0000256" key="5">
    <source>
        <dbReference type="ARBA" id="ARBA00022741"/>
    </source>
</evidence>
<gene>
    <name evidence="13" type="primary">cydD</name>
    <name evidence="13" type="ORF">D8M06_15910</name>
</gene>
<evidence type="ECO:0000256" key="2">
    <source>
        <dbReference type="ARBA" id="ARBA00022448"/>
    </source>
</evidence>
<evidence type="ECO:0000256" key="3">
    <source>
        <dbReference type="ARBA" id="ARBA00022475"/>
    </source>
</evidence>
<dbReference type="InterPro" id="IPR003439">
    <property type="entry name" value="ABC_transporter-like_ATP-bd"/>
</dbReference>
<keyword evidence="14" id="KW-1185">Reference proteome</keyword>
<dbReference type="GO" id="GO:0034040">
    <property type="term" value="F:ATPase-coupled lipid transmembrane transporter activity"/>
    <property type="evidence" value="ECO:0007669"/>
    <property type="project" value="TreeGrafter"/>
</dbReference>
<keyword evidence="2" id="KW-0813">Transport</keyword>
<evidence type="ECO:0000256" key="4">
    <source>
        <dbReference type="ARBA" id="ARBA00022692"/>
    </source>
</evidence>
<evidence type="ECO:0000256" key="1">
    <source>
        <dbReference type="ARBA" id="ARBA00004651"/>
    </source>
</evidence>
<dbReference type="SMART" id="SM00382">
    <property type="entry name" value="AAA"/>
    <property type="match status" value="1"/>
</dbReference>
<keyword evidence="8 10" id="KW-1133">Transmembrane helix</keyword>
<dbReference type="GO" id="GO:0140359">
    <property type="term" value="F:ABC-type transporter activity"/>
    <property type="evidence" value="ECO:0007669"/>
    <property type="project" value="InterPro"/>
</dbReference>
<keyword evidence="6" id="KW-0645">Protease</keyword>
<dbReference type="InterPro" id="IPR017871">
    <property type="entry name" value="ABC_transporter-like_CS"/>
</dbReference>
<reference evidence="13 14" key="1">
    <citation type="journal article" date="2016" name="Int. J. Syst. Evol. Microbiol.">
        <title>Oceanobacillus halophilus sp. nov., a novel moderately halophilic bacterium from a hypersaline lake.</title>
        <authorList>
            <person name="Amoozegar M.A."/>
            <person name="Bagheri M."/>
            <person name="Makhdoumi A."/>
            <person name="Nikou M.M."/>
            <person name="Fazeli S.A.S."/>
            <person name="Schumann P."/>
            <person name="Sproer C."/>
            <person name="Sanchez-Porro C."/>
            <person name="Ventosa A."/>
        </authorList>
    </citation>
    <scope>NUCLEOTIDE SEQUENCE [LARGE SCALE GENOMIC DNA]</scope>
    <source>
        <strain evidence="13 14">DSM 23996</strain>
    </source>
</reference>
<evidence type="ECO:0000256" key="10">
    <source>
        <dbReference type="SAM" id="Phobius"/>
    </source>
</evidence>
<dbReference type="NCBIfam" id="TIGR02857">
    <property type="entry name" value="CydD"/>
    <property type="match status" value="1"/>
</dbReference>
<dbReference type="InterPro" id="IPR011527">
    <property type="entry name" value="ABC1_TM_dom"/>
</dbReference>
<dbReference type="Proteomes" id="UP000269301">
    <property type="component" value="Unassembled WGS sequence"/>
</dbReference>
<dbReference type="InterPro" id="IPR039421">
    <property type="entry name" value="Type_1_exporter"/>
</dbReference>
<evidence type="ECO:0000256" key="8">
    <source>
        <dbReference type="ARBA" id="ARBA00022989"/>
    </source>
</evidence>
<evidence type="ECO:0000313" key="14">
    <source>
        <dbReference type="Proteomes" id="UP000269301"/>
    </source>
</evidence>
<dbReference type="AlphaFoldDB" id="A0A494ZVB0"/>